<feature type="compositionally biased region" description="Low complexity" evidence="1">
    <location>
        <begin position="191"/>
        <end position="200"/>
    </location>
</feature>
<organism evidence="2 3">
    <name type="scientific">Leptidea sinapis</name>
    <dbReference type="NCBI Taxonomy" id="189913"/>
    <lineage>
        <taxon>Eukaryota</taxon>
        <taxon>Metazoa</taxon>
        <taxon>Ecdysozoa</taxon>
        <taxon>Arthropoda</taxon>
        <taxon>Hexapoda</taxon>
        <taxon>Insecta</taxon>
        <taxon>Pterygota</taxon>
        <taxon>Neoptera</taxon>
        <taxon>Endopterygota</taxon>
        <taxon>Lepidoptera</taxon>
        <taxon>Glossata</taxon>
        <taxon>Ditrysia</taxon>
        <taxon>Papilionoidea</taxon>
        <taxon>Pieridae</taxon>
        <taxon>Dismorphiinae</taxon>
        <taxon>Leptidea</taxon>
    </lineage>
</organism>
<name>A0A5E4PPT9_9NEOP</name>
<feature type="region of interest" description="Disordered" evidence="1">
    <location>
        <begin position="191"/>
        <end position="220"/>
    </location>
</feature>
<reference evidence="2 3" key="1">
    <citation type="submission" date="2017-07" db="EMBL/GenBank/DDBJ databases">
        <authorList>
            <person name="Talla V."/>
            <person name="Backstrom N."/>
        </authorList>
    </citation>
    <scope>NUCLEOTIDE SEQUENCE [LARGE SCALE GENOMIC DNA]</scope>
</reference>
<proteinExistence type="predicted"/>
<evidence type="ECO:0000313" key="2">
    <source>
        <dbReference type="EMBL" id="VVC87307.1"/>
    </source>
</evidence>
<accession>A0A5E4PPT9</accession>
<protein>
    <submittedName>
        <fullName evidence="2">Uncharacterized protein</fullName>
    </submittedName>
</protein>
<keyword evidence="3" id="KW-1185">Reference proteome</keyword>
<dbReference type="EMBL" id="FZQP02000104">
    <property type="protein sequence ID" value="VVC87307.1"/>
    <property type="molecule type" value="Genomic_DNA"/>
</dbReference>
<dbReference type="Proteomes" id="UP000324832">
    <property type="component" value="Unassembled WGS sequence"/>
</dbReference>
<evidence type="ECO:0000313" key="3">
    <source>
        <dbReference type="Proteomes" id="UP000324832"/>
    </source>
</evidence>
<evidence type="ECO:0000256" key="1">
    <source>
        <dbReference type="SAM" id="MobiDB-lite"/>
    </source>
</evidence>
<gene>
    <name evidence="2" type="ORF">LSINAPIS_LOCUS950</name>
</gene>
<dbReference type="AlphaFoldDB" id="A0A5E4PPT9"/>
<sequence length="220" mass="23442">MYDVGVCARRRAASREERSCPGSRTRRRLQQAWAEFADSVSIPEDVGIETGGPGETPRSSIHCGAADSHWAFESSLVNFVPCTVTGVNRDGNSVDCRSYKSMESMPSIMIVLCPRARQRGGVHRASVADRRGDRGSRVLAVRQLLVSGARGRAGGRLTRVGGRLHPRVAPALRAPQGEPLGRGLAVSSAAAPCPAAPGASLHPRGQASLYRRGRLPPTPM</sequence>